<dbReference type="Gene3D" id="3.40.50.300">
    <property type="entry name" value="P-loop containing nucleotide triphosphate hydrolases"/>
    <property type="match status" value="1"/>
</dbReference>
<dbReference type="PANTHER" id="PTHR32071:SF57">
    <property type="entry name" value="C4-DICARBOXYLATE TRANSPORT TRANSCRIPTIONAL REGULATORY PROTEIN DCTD"/>
    <property type="match status" value="1"/>
</dbReference>
<keyword evidence="3" id="KW-0805">Transcription regulation</keyword>
<dbReference type="InterPro" id="IPR000014">
    <property type="entry name" value="PAS"/>
</dbReference>
<evidence type="ECO:0000256" key="4">
    <source>
        <dbReference type="ARBA" id="ARBA00023125"/>
    </source>
</evidence>
<dbReference type="SMART" id="SM00091">
    <property type="entry name" value="PAS"/>
    <property type="match status" value="1"/>
</dbReference>
<accession>A0ABT9VPF3</accession>
<keyword evidence="4" id="KW-0238">DNA-binding</keyword>
<dbReference type="SUPFAM" id="SSF52540">
    <property type="entry name" value="P-loop containing nucleoside triphosphate hydrolases"/>
    <property type="match status" value="1"/>
</dbReference>
<dbReference type="InterPro" id="IPR009057">
    <property type="entry name" value="Homeodomain-like_sf"/>
</dbReference>
<dbReference type="Gene3D" id="3.30.450.20">
    <property type="entry name" value="PAS domain"/>
    <property type="match status" value="1"/>
</dbReference>
<evidence type="ECO:0000259" key="6">
    <source>
        <dbReference type="PROSITE" id="PS50045"/>
    </source>
</evidence>
<dbReference type="SUPFAM" id="SSF55785">
    <property type="entry name" value="PYP-like sensor domain (PAS domain)"/>
    <property type="match status" value="1"/>
</dbReference>
<feature type="domain" description="Sigma-54 factor interaction" evidence="6">
    <location>
        <begin position="239"/>
        <end position="468"/>
    </location>
</feature>
<dbReference type="Pfam" id="PF02954">
    <property type="entry name" value="HTH_8"/>
    <property type="match status" value="1"/>
</dbReference>
<evidence type="ECO:0000313" key="8">
    <source>
        <dbReference type="Proteomes" id="UP001225646"/>
    </source>
</evidence>
<dbReference type="Gene3D" id="1.10.10.60">
    <property type="entry name" value="Homeodomain-like"/>
    <property type="match status" value="1"/>
</dbReference>
<organism evidence="7 8">
    <name type="scientific">Aeribacillus alveayuensis</name>
    <dbReference type="NCBI Taxonomy" id="279215"/>
    <lineage>
        <taxon>Bacteria</taxon>
        <taxon>Bacillati</taxon>
        <taxon>Bacillota</taxon>
        <taxon>Bacilli</taxon>
        <taxon>Bacillales</taxon>
        <taxon>Bacillaceae</taxon>
        <taxon>Aeribacillus</taxon>
    </lineage>
</organism>
<dbReference type="InterPro" id="IPR002078">
    <property type="entry name" value="Sigma_54_int"/>
</dbReference>
<evidence type="ECO:0000256" key="5">
    <source>
        <dbReference type="ARBA" id="ARBA00023163"/>
    </source>
</evidence>
<dbReference type="Gene3D" id="1.10.8.60">
    <property type="match status" value="1"/>
</dbReference>
<protein>
    <submittedName>
        <fullName evidence="7">Transcriptional regulator with PAS, ATPase and Fis domain</fullName>
    </submittedName>
</protein>
<dbReference type="CDD" id="cd00130">
    <property type="entry name" value="PAS"/>
    <property type="match status" value="1"/>
</dbReference>
<dbReference type="SMART" id="SM00382">
    <property type="entry name" value="AAA"/>
    <property type="match status" value="1"/>
</dbReference>
<dbReference type="InterPro" id="IPR025662">
    <property type="entry name" value="Sigma_54_int_dom_ATP-bd_1"/>
</dbReference>
<dbReference type="InterPro" id="IPR058031">
    <property type="entry name" value="AAA_lid_NorR"/>
</dbReference>
<dbReference type="InterPro" id="IPR027417">
    <property type="entry name" value="P-loop_NTPase"/>
</dbReference>
<keyword evidence="2" id="KW-0067">ATP-binding</keyword>
<dbReference type="CDD" id="cd00009">
    <property type="entry name" value="AAA"/>
    <property type="match status" value="1"/>
</dbReference>
<keyword evidence="5" id="KW-0804">Transcription</keyword>
<dbReference type="SUPFAM" id="SSF46689">
    <property type="entry name" value="Homeodomain-like"/>
    <property type="match status" value="1"/>
</dbReference>
<dbReference type="RefSeq" id="WP_419152142.1">
    <property type="nucleotide sequence ID" value="NZ_JAUSTR010000007.1"/>
</dbReference>
<evidence type="ECO:0000256" key="3">
    <source>
        <dbReference type="ARBA" id="ARBA00023015"/>
    </source>
</evidence>
<evidence type="ECO:0000256" key="2">
    <source>
        <dbReference type="ARBA" id="ARBA00022840"/>
    </source>
</evidence>
<dbReference type="InterPro" id="IPR002197">
    <property type="entry name" value="HTH_Fis"/>
</dbReference>
<dbReference type="PROSITE" id="PS00688">
    <property type="entry name" value="SIGMA54_INTERACT_3"/>
    <property type="match status" value="1"/>
</dbReference>
<proteinExistence type="predicted"/>
<dbReference type="Proteomes" id="UP001225646">
    <property type="component" value="Unassembled WGS sequence"/>
</dbReference>
<gene>
    <name evidence="7" type="ORF">J2S06_001933</name>
</gene>
<dbReference type="InterPro" id="IPR025943">
    <property type="entry name" value="Sigma_54_int_dom_ATP-bd_2"/>
</dbReference>
<dbReference type="PROSITE" id="PS00676">
    <property type="entry name" value="SIGMA54_INTERACT_2"/>
    <property type="match status" value="1"/>
</dbReference>
<keyword evidence="1" id="KW-0547">Nucleotide-binding</keyword>
<reference evidence="7 8" key="1">
    <citation type="submission" date="2023-07" db="EMBL/GenBank/DDBJ databases">
        <title>Genomic Encyclopedia of Type Strains, Phase IV (KMG-IV): sequencing the most valuable type-strain genomes for metagenomic binning, comparative biology and taxonomic classification.</title>
        <authorList>
            <person name="Goeker M."/>
        </authorList>
    </citation>
    <scope>NUCLEOTIDE SEQUENCE [LARGE SCALE GENOMIC DNA]</scope>
    <source>
        <strain evidence="7 8">DSM 19092</strain>
    </source>
</reference>
<dbReference type="Pfam" id="PF00158">
    <property type="entry name" value="Sigma54_activat"/>
    <property type="match status" value="1"/>
</dbReference>
<dbReference type="InterPro" id="IPR035965">
    <property type="entry name" value="PAS-like_dom_sf"/>
</dbReference>
<name>A0ABT9VPF3_9BACI</name>
<dbReference type="EMBL" id="JAUSTR010000007">
    <property type="protein sequence ID" value="MDQ0162856.1"/>
    <property type="molecule type" value="Genomic_DNA"/>
</dbReference>
<dbReference type="PROSITE" id="PS50045">
    <property type="entry name" value="SIGMA54_INTERACT_4"/>
    <property type="match status" value="1"/>
</dbReference>
<dbReference type="Pfam" id="PF25601">
    <property type="entry name" value="AAA_lid_14"/>
    <property type="match status" value="1"/>
</dbReference>
<evidence type="ECO:0000256" key="1">
    <source>
        <dbReference type="ARBA" id="ARBA00022741"/>
    </source>
</evidence>
<dbReference type="PANTHER" id="PTHR32071">
    <property type="entry name" value="TRANSCRIPTIONAL REGULATORY PROTEIN"/>
    <property type="match status" value="1"/>
</dbReference>
<comment type="caution">
    <text evidence="7">The sequence shown here is derived from an EMBL/GenBank/DDBJ whole genome shotgun (WGS) entry which is preliminary data.</text>
</comment>
<dbReference type="InterPro" id="IPR025944">
    <property type="entry name" value="Sigma_54_int_dom_CS"/>
</dbReference>
<dbReference type="InterPro" id="IPR003593">
    <property type="entry name" value="AAA+_ATPase"/>
</dbReference>
<dbReference type="PROSITE" id="PS00675">
    <property type="entry name" value="SIGMA54_INTERACT_1"/>
    <property type="match status" value="1"/>
</dbReference>
<sequence>MLDFHKERYLQKINHRLAKFPVETEFFPLTIEARYSEYFLSLLEKVHKTGMNIYCDLGLLIPAKVKAEVFGVFVIKPKKHMEKWFEENIEMIECIAEALVEMISTEMEKGLLEKENDMFRMEIQHLFLSTKDFVALVSPDGTIQEMSDSFASYLKKSRSSLIGEPITDLISQEYFQNIKKTYENKDWNVTLHHIEEEQINVYVKPLYYLHSITSYLLYFKPIQSKAKVKQHTVYQFHDIKGVSHSIQSVIEMAKRVAPSSTTIMLRGESGTGKEVFAQSIHQYSNRAHKPFIAINCAAIPETLLESELFGYAKGAFTGAKERKKGRFELANGGTIFLDEIGDMSLHLQAKLLRVIQERKIEPVGDTKSIDVDVRIIAATHQNLEKLVKEGKFREDLYYRLNVIPITIPPLRERKEDIPILIEYFIKYWSNRLNRPPKRLSQNVYQLLLEYDWPGNVRELQNVIQHLVELEIGDIVTVKSLPDYLKNQPAMNVKKTNEYRDQHSRDEKDEIIQLLDQFGRDTPGKKKVAEALGISLSTLYRRMNKLKIK</sequence>
<evidence type="ECO:0000313" key="7">
    <source>
        <dbReference type="EMBL" id="MDQ0162856.1"/>
    </source>
</evidence>
<keyword evidence="8" id="KW-1185">Reference proteome</keyword>